<reference evidence="2" key="2">
    <citation type="submission" date="2025-08" db="UniProtKB">
        <authorList>
            <consortium name="RefSeq"/>
        </authorList>
    </citation>
    <scope>IDENTIFICATION</scope>
    <source>
        <tissue evidence="2">Whole plant</tissue>
    </source>
</reference>
<reference evidence="1" key="1">
    <citation type="journal article" date="2016" name="Nat. Genet.">
        <title>The genome sequences of Arachis duranensis and Arachis ipaensis, the diploid ancestors of cultivated peanut.</title>
        <authorList>
            <person name="Bertioli D.J."/>
            <person name="Cannon S.B."/>
            <person name="Froenicke L."/>
            <person name="Huang G."/>
            <person name="Farmer A.D."/>
            <person name="Cannon E.K."/>
            <person name="Liu X."/>
            <person name="Gao D."/>
            <person name="Clevenger J."/>
            <person name="Dash S."/>
            <person name="Ren L."/>
            <person name="Moretzsohn M.C."/>
            <person name="Shirasawa K."/>
            <person name="Huang W."/>
            <person name="Vidigal B."/>
            <person name="Abernathy B."/>
            <person name="Chu Y."/>
            <person name="Niederhuth C.E."/>
            <person name="Umale P."/>
            <person name="Araujo A.C."/>
            <person name="Kozik A."/>
            <person name="Kim K.D."/>
            <person name="Burow M.D."/>
            <person name="Varshney R.K."/>
            <person name="Wang X."/>
            <person name="Zhang X."/>
            <person name="Barkley N."/>
            <person name="Guimaraes P.M."/>
            <person name="Isobe S."/>
            <person name="Guo B."/>
            <person name="Liao B."/>
            <person name="Stalker H.T."/>
            <person name="Schmitz R.J."/>
            <person name="Scheffler B.E."/>
            <person name="Leal-Bertioli S.C."/>
            <person name="Xun X."/>
            <person name="Jackson S.A."/>
            <person name="Michelmore R."/>
            <person name="Ozias-Akins P."/>
        </authorList>
    </citation>
    <scope>NUCLEOTIDE SEQUENCE [LARGE SCALE GENOMIC DNA]</scope>
    <source>
        <strain evidence="1">cv. V14167</strain>
    </source>
</reference>
<dbReference type="RefSeq" id="XP_015940829.1">
    <property type="nucleotide sequence ID" value="XM_016085343.3"/>
</dbReference>
<sequence length="201" mass="23323">MSRPEGSERPRGSCRAKRELAVKREGRYLARHRRTCIPPLLPQARRRRSWIVVLASCEEKRGETPSMSAASVCCERSWRRRSFHYRQKLPPSSQLLQWLPPVVNGCRRSGCGCRNHTGASSSFRRLRPCCCRRKILPLIHRSFWPPPELCRGGFKTAAASCCYSELFMLLRKCVGLCFEAAFDFELRRKELMRRLDYGIAF</sequence>
<proteinExistence type="predicted"/>
<keyword evidence="1" id="KW-1185">Reference proteome</keyword>
<evidence type="ECO:0000313" key="1">
    <source>
        <dbReference type="Proteomes" id="UP000515211"/>
    </source>
</evidence>
<organism evidence="1 2">
    <name type="scientific">Arachis duranensis</name>
    <name type="common">Wild peanut</name>
    <dbReference type="NCBI Taxonomy" id="130453"/>
    <lineage>
        <taxon>Eukaryota</taxon>
        <taxon>Viridiplantae</taxon>
        <taxon>Streptophyta</taxon>
        <taxon>Embryophyta</taxon>
        <taxon>Tracheophyta</taxon>
        <taxon>Spermatophyta</taxon>
        <taxon>Magnoliopsida</taxon>
        <taxon>eudicotyledons</taxon>
        <taxon>Gunneridae</taxon>
        <taxon>Pentapetalae</taxon>
        <taxon>rosids</taxon>
        <taxon>fabids</taxon>
        <taxon>Fabales</taxon>
        <taxon>Fabaceae</taxon>
        <taxon>Papilionoideae</taxon>
        <taxon>50 kb inversion clade</taxon>
        <taxon>dalbergioids sensu lato</taxon>
        <taxon>Dalbergieae</taxon>
        <taxon>Pterocarpus clade</taxon>
        <taxon>Arachis</taxon>
    </lineage>
</organism>
<protein>
    <submittedName>
        <fullName evidence="2">Uncharacterized protein LOC107466367</fullName>
    </submittedName>
</protein>
<dbReference type="AlphaFoldDB" id="A0A6P4BJ61"/>
<accession>A0A6P4BJ61</accession>
<dbReference type="GeneID" id="107466367"/>
<dbReference type="KEGG" id="adu:107466367"/>
<evidence type="ECO:0000313" key="2">
    <source>
        <dbReference type="RefSeq" id="XP_015940829.1"/>
    </source>
</evidence>
<dbReference type="Proteomes" id="UP000515211">
    <property type="component" value="Chromosome 9"/>
</dbReference>
<gene>
    <name evidence="2" type="primary">LOC107466367</name>
</gene>
<name>A0A6P4BJ61_ARADU</name>